<gene>
    <name evidence="8" type="ORF">HRJ53_17660</name>
</gene>
<dbReference type="InterPro" id="IPR051048">
    <property type="entry name" value="Peptidase_S8/S53_subtilisin"/>
</dbReference>
<sequence length="503" mass="50011">MNQSTAAVLDTNAQYAAFGHGTMVLGIVHLVAPTAKLLPLQAFKSDGTGQLSDILRAIYDAVQKYNANVINMSFDFKTASQELSNALTYASDLGTICASSAGNDGMPETVFPAALQSLVMGVASVGSTTSTEGTRSSFSNYGNTIVWVAAPGEAIVTTYLYGTYAAGWGTSFSPPFVSGGGALLRGLKTSMNQQEAATAVAHAAPLTDSGMGNGRFDLVPALRSVSGVGGSPDYSVSAAPSMQAIPAGATANYTVSAAPANGFNQTVTWSCTGAPQGAACTVSPSSVVLDGSNSASATVTLTRLPRAAAPPVVFPQSGPRVDLRLVSLVGIAWLLLVLIFSNLIPASRRRPSLALATAVLVVALSNHSCGGGSATVPPPPVLSSVTLSPGNVNGGSSSTGTVTLSGAAPSGGAMVNLSSNSASATVPSSVTVAAGSMSATFPVNTSAVTASTPVTISASYAGASMTASLTVSPAGTPAGTYKLTIVGTSGNLSHSATVQVTVN</sequence>
<dbReference type="Proteomes" id="UP000567293">
    <property type="component" value="Unassembled WGS sequence"/>
</dbReference>
<feature type="transmembrane region" description="Helical" evidence="6">
    <location>
        <begin position="325"/>
        <end position="344"/>
    </location>
</feature>
<dbReference type="SUPFAM" id="SSF52743">
    <property type="entry name" value="Subtilisin-like"/>
    <property type="match status" value="1"/>
</dbReference>
<dbReference type="GO" id="GO:0004252">
    <property type="term" value="F:serine-type endopeptidase activity"/>
    <property type="evidence" value="ECO:0007669"/>
    <property type="project" value="InterPro"/>
</dbReference>
<evidence type="ECO:0000256" key="4">
    <source>
        <dbReference type="ARBA" id="ARBA00022825"/>
    </source>
</evidence>
<dbReference type="InterPro" id="IPR036852">
    <property type="entry name" value="Peptidase_S8/S53_dom_sf"/>
</dbReference>
<keyword evidence="6" id="KW-0812">Transmembrane</keyword>
<keyword evidence="9" id="KW-1185">Reference proteome</keyword>
<dbReference type="InterPro" id="IPR023828">
    <property type="entry name" value="Peptidase_S8_Ser-AS"/>
</dbReference>
<comment type="caution">
    <text evidence="5">Lacks conserved residue(s) required for the propagation of feature annotation.</text>
</comment>
<dbReference type="InterPro" id="IPR000209">
    <property type="entry name" value="Peptidase_S8/S53_dom"/>
</dbReference>
<dbReference type="PROSITE" id="PS51892">
    <property type="entry name" value="SUBTILASE"/>
    <property type="match status" value="1"/>
</dbReference>
<comment type="caution">
    <text evidence="8">The sequence shown here is derived from an EMBL/GenBank/DDBJ whole genome shotgun (WGS) entry which is preliminary data.</text>
</comment>
<keyword evidence="6" id="KW-1133">Transmembrane helix</keyword>
<keyword evidence="6" id="KW-0472">Membrane</keyword>
<evidence type="ECO:0000259" key="7">
    <source>
        <dbReference type="Pfam" id="PF00082"/>
    </source>
</evidence>
<organism evidence="8 9">
    <name type="scientific">Candidatus Acidiferrum panamense</name>
    <dbReference type="NCBI Taxonomy" id="2741543"/>
    <lineage>
        <taxon>Bacteria</taxon>
        <taxon>Pseudomonadati</taxon>
        <taxon>Acidobacteriota</taxon>
        <taxon>Terriglobia</taxon>
        <taxon>Candidatus Acidiferrales</taxon>
        <taxon>Candidatus Acidiferrum</taxon>
    </lineage>
</organism>
<evidence type="ECO:0000313" key="9">
    <source>
        <dbReference type="Proteomes" id="UP000567293"/>
    </source>
</evidence>
<feature type="domain" description="Peptidase S8/S53" evidence="7">
    <location>
        <begin position="16"/>
        <end position="211"/>
    </location>
</feature>
<evidence type="ECO:0000313" key="8">
    <source>
        <dbReference type="EMBL" id="MBA0086811.1"/>
    </source>
</evidence>
<reference evidence="8" key="1">
    <citation type="submission" date="2020-06" db="EMBL/GenBank/DDBJ databases">
        <title>Legume-microbial interactions unlock mineral nutrients during tropical forest succession.</title>
        <authorList>
            <person name="Epihov D.Z."/>
        </authorList>
    </citation>
    <scope>NUCLEOTIDE SEQUENCE [LARGE SCALE GENOMIC DNA]</scope>
    <source>
        <strain evidence="8">Pan2503</strain>
    </source>
</reference>
<dbReference type="AlphaFoldDB" id="A0A7V8NSX9"/>
<evidence type="ECO:0000256" key="6">
    <source>
        <dbReference type="SAM" id="Phobius"/>
    </source>
</evidence>
<dbReference type="Gene3D" id="3.40.50.200">
    <property type="entry name" value="Peptidase S8/S53 domain"/>
    <property type="match status" value="1"/>
</dbReference>
<evidence type="ECO:0000256" key="2">
    <source>
        <dbReference type="ARBA" id="ARBA00022670"/>
    </source>
</evidence>
<dbReference type="Pfam" id="PF00082">
    <property type="entry name" value="Peptidase_S8"/>
    <property type="match status" value="1"/>
</dbReference>
<proteinExistence type="inferred from homology"/>
<keyword evidence="2" id="KW-0645">Protease</keyword>
<evidence type="ECO:0000256" key="1">
    <source>
        <dbReference type="ARBA" id="ARBA00011073"/>
    </source>
</evidence>
<dbReference type="PANTHER" id="PTHR43399:SF4">
    <property type="entry name" value="CELL WALL-ASSOCIATED PROTEASE"/>
    <property type="match status" value="1"/>
</dbReference>
<keyword evidence="4" id="KW-0720">Serine protease</keyword>
<dbReference type="GO" id="GO:0006508">
    <property type="term" value="P:proteolysis"/>
    <property type="evidence" value="ECO:0007669"/>
    <property type="project" value="UniProtKB-KW"/>
</dbReference>
<keyword evidence="3" id="KW-0378">Hydrolase</keyword>
<protein>
    <submittedName>
        <fullName evidence="8">S8 family serine peptidase</fullName>
    </submittedName>
</protein>
<accession>A0A7V8NSX9</accession>
<comment type="similarity">
    <text evidence="1 5">Belongs to the peptidase S8 family.</text>
</comment>
<dbReference type="PANTHER" id="PTHR43399">
    <property type="entry name" value="SUBTILISIN-RELATED"/>
    <property type="match status" value="1"/>
</dbReference>
<dbReference type="EMBL" id="JACDQQ010001686">
    <property type="protein sequence ID" value="MBA0086811.1"/>
    <property type="molecule type" value="Genomic_DNA"/>
</dbReference>
<name>A0A7V8NSX9_9BACT</name>
<evidence type="ECO:0000256" key="5">
    <source>
        <dbReference type="PROSITE-ProRule" id="PRU01240"/>
    </source>
</evidence>
<dbReference type="PROSITE" id="PS00138">
    <property type="entry name" value="SUBTILASE_SER"/>
    <property type="match status" value="1"/>
</dbReference>
<evidence type="ECO:0000256" key="3">
    <source>
        <dbReference type="ARBA" id="ARBA00022801"/>
    </source>
</evidence>